<dbReference type="InterPro" id="IPR003891">
    <property type="entry name" value="Initiation_fac_eIF4g_MI"/>
</dbReference>
<evidence type="ECO:0000313" key="3">
    <source>
        <dbReference type="EMBL" id="KAL0340251.1"/>
    </source>
</evidence>
<dbReference type="PANTHER" id="PTHR23253">
    <property type="entry name" value="EUKARYOTIC TRANSLATION INITIATION FACTOR 4 GAMMA"/>
    <property type="match status" value="1"/>
</dbReference>
<proteinExistence type="predicted"/>
<keyword evidence="1" id="KW-0810">Translation regulation</keyword>
<dbReference type="SMART" id="SM00544">
    <property type="entry name" value="MA3"/>
    <property type="match status" value="1"/>
</dbReference>
<dbReference type="SUPFAM" id="SSF48371">
    <property type="entry name" value="ARM repeat"/>
    <property type="match status" value="1"/>
</dbReference>
<dbReference type="GO" id="GO:0003743">
    <property type="term" value="F:translation initiation factor activity"/>
    <property type="evidence" value="ECO:0007669"/>
    <property type="project" value="UniProtKB-KW"/>
</dbReference>
<keyword evidence="3" id="KW-0396">Initiation factor</keyword>
<dbReference type="Gene3D" id="1.25.40.180">
    <property type="match status" value="1"/>
</dbReference>
<feature type="domain" description="MI" evidence="2">
    <location>
        <begin position="19"/>
        <end position="141"/>
    </location>
</feature>
<evidence type="ECO:0000259" key="2">
    <source>
        <dbReference type="PROSITE" id="PS51366"/>
    </source>
</evidence>
<dbReference type="PROSITE" id="PS51366">
    <property type="entry name" value="MI"/>
    <property type="match status" value="1"/>
</dbReference>
<dbReference type="Pfam" id="PF02847">
    <property type="entry name" value="MA3"/>
    <property type="match status" value="1"/>
</dbReference>
<gene>
    <name evidence="3" type="ORF">Sradi_4541900</name>
</gene>
<reference evidence="3" key="2">
    <citation type="journal article" date="2024" name="Plant">
        <title>Genomic evolution and insights into agronomic trait innovations of Sesamum species.</title>
        <authorList>
            <person name="Miao H."/>
            <person name="Wang L."/>
            <person name="Qu L."/>
            <person name="Liu H."/>
            <person name="Sun Y."/>
            <person name="Le M."/>
            <person name="Wang Q."/>
            <person name="Wei S."/>
            <person name="Zheng Y."/>
            <person name="Lin W."/>
            <person name="Duan Y."/>
            <person name="Cao H."/>
            <person name="Xiong S."/>
            <person name="Wang X."/>
            <person name="Wei L."/>
            <person name="Li C."/>
            <person name="Ma Q."/>
            <person name="Ju M."/>
            <person name="Zhao R."/>
            <person name="Li G."/>
            <person name="Mu C."/>
            <person name="Tian Q."/>
            <person name="Mei H."/>
            <person name="Zhang T."/>
            <person name="Gao T."/>
            <person name="Zhang H."/>
        </authorList>
    </citation>
    <scope>NUCLEOTIDE SEQUENCE</scope>
    <source>
        <strain evidence="3">G02</strain>
    </source>
</reference>
<comment type="caution">
    <text evidence="3">The sequence shown here is derived from an EMBL/GenBank/DDBJ whole genome shotgun (WGS) entry which is preliminary data.</text>
</comment>
<reference evidence="3" key="1">
    <citation type="submission" date="2020-06" db="EMBL/GenBank/DDBJ databases">
        <authorList>
            <person name="Li T."/>
            <person name="Hu X."/>
            <person name="Zhang T."/>
            <person name="Song X."/>
            <person name="Zhang H."/>
            <person name="Dai N."/>
            <person name="Sheng W."/>
            <person name="Hou X."/>
            <person name="Wei L."/>
        </authorList>
    </citation>
    <scope>NUCLEOTIDE SEQUENCE</scope>
    <source>
        <strain evidence="3">G02</strain>
        <tissue evidence="3">Leaf</tissue>
    </source>
</reference>
<dbReference type="EMBL" id="JACGWJ010000020">
    <property type="protein sequence ID" value="KAL0340251.1"/>
    <property type="molecule type" value="Genomic_DNA"/>
</dbReference>
<accession>A0AAW2NCX5</accession>
<protein>
    <submittedName>
        <fullName evidence="3">Eukaryotic translation initiation factor isoform 4G-1</fullName>
    </submittedName>
</protein>
<dbReference type="InterPro" id="IPR016024">
    <property type="entry name" value="ARM-type_fold"/>
</dbReference>
<dbReference type="GO" id="GO:0006417">
    <property type="term" value="P:regulation of translation"/>
    <property type="evidence" value="ECO:0007669"/>
    <property type="project" value="UniProtKB-KW"/>
</dbReference>
<keyword evidence="3" id="KW-0648">Protein biosynthesis</keyword>
<sequence length="184" mass="19456">MGGRTSALLQGSGAPPARPANYGGYSVDPEYFSVRLLDEALQCVEELKSPAYHPEVVKEAISLGLEKSPPCVEPVGQLLEYLFDKKVINAKDIAAGCILYAALLDDLAIDLPKAPTHFGEIVGKLVLAGALDFKVAREILAKVGDDYYQKAIFSAAVKVVGSDPSGKALLDSQASDVAACESLF</sequence>
<evidence type="ECO:0000256" key="1">
    <source>
        <dbReference type="ARBA" id="ARBA00022845"/>
    </source>
</evidence>
<dbReference type="GO" id="GO:0003729">
    <property type="term" value="F:mRNA binding"/>
    <property type="evidence" value="ECO:0007669"/>
    <property type="project" value="TreeGrafter"/>
</dbReference>
<name>A0AAW2NCX5_SESRA</name>
<dbReference type="PANTHER" id="PTHR23253:SF53">
    <property type="entry name" value="EUKARYOTIC TRANSLATION INITIATION FACTOR ISOFORM 4G-1"/>
    <property type="match status" value="1"/>
</dbReference>
<organism evidence="3">
    <name type="scientific">Sesamum radiatum</name>
    <name type="common">Black benniseed</name>
    <dbReference type="NCBI Taxonomy" id="300843"/>
    <lineage>
        <taxon>Eukaryota</taxon>
        <taxon>Viridiplantae</taxon>
        <taxon>Streptophyta</taxon>
        <taxon>Embryophyta</taxon>
        <taxon>Tracheophyta</taxon>
        <taxon>Spermatophyta</taxon>
        <taxon>Magnoliopsida</taxon>
        <taxon>eudicotyledons</taxon>
        <taxon>Gunneridae</taxon>
        <taxon>Pentapetalae</taxon>
        <taxon>asterids</taxon>
        <taxon>lamiids</taxon>
        <taxon>Lamiales</taxon>
        <taxon>Pedaliaceae</taxon>
        <taxon>Sesamum</taxon>
    </lineage>
</organism>
<dbReference type="AlphaFoldDB" id="A0AAW2NCX5"/>
<dbReference type="GO" id="GO:0016281">
    <property type="term" value="C:eukaryotic translation initiation factor 4F complex"/>
    <property type="evidence" value="ECO:0007669"/>
    <property type="project" value="TreeGrafter"/>
</dbReference>